<proteinExistence type="predicted"/>
<dbReference type="Pfam" id="PF00899">
    <property type="entry name" value="ThiF"/>
    <property type="match status" value="1"/>
</dbReference>
<keyword evidence="4" id="KW-0862">Zinc</keyword>
<dbReference type="GO" id="GO:0016779">
    <property type="term" value="F:nucleotidyltransferase activity"/>
    <property type="evidence" value="ECO:0007669"/>
    <property type="project" value="TreeGrafter"/>
</dbReference>
<organism evidence="9 10">
    <name type="scientific">Manganibacter manganicus</name>
    <dbReference type="NCBI Taxonomy" id="1873176"/>
    <lineage>
        <taxon>Bacteria</taxon>
        <taxon>Pseudomonadati</taxon>
        <taxon>Pseudomonadota</taxon>
        <taxon>Alphaproteobacteria</taxon>
        <taxon>Hyphomicrobiales</taxon>
        <taxon>Phyllobacteriaceae</taxon>
        <taxon>Manganibacter</taxon>
    </lineage>
</organism>
<dbReference type="EMBL" id="MDET01000059">
    <property type="protein sequence ID" value="OQM73350.1"/>
    <property type="molecule type" value="Genomic_DNA"/>
</dbReference>
<name>A0A1V8RJG0_9HYPH</name>
<evidence type="ECO:0000313" key="9">
    <source>
        <dbReference type="EMBL" id="OQM73350.1"/>
    </source>
</evidence>
<evidence type="ECO:0000256" key="6">
    <source>
        <dbReference type="SAM" id="MobiDB-lite"/>
    </source>
</evidence>
<dbReference type="RefSeq" id="WP_080921662.1">
    <property type="nucleotide sequence ID" value="NZ_MDET01000059.1"/>
</dbReference>
<dbReference type="GO" id="GO:0005737">
    <property type="term" value="C:cytoplasm"/>
    <property type="evidence" value="ECO:0007669"/>
    <property type="project" value="TreeGrafter"/>
</dbReference>
<evidence type="ECO:0000259" key="8">
    <source>
        <dbReference type="Pfam" id="PF14464"/>
    </source>
</evidence>
<keyword evidence="1" id="KW-0645">Protease</keyword>
<feature type="domain" description="THIF-type NAD/FAD binding fold" evidence="7">
    <location>
        <begin position="183"/>
        <end position="447"/>
    </location>
</feature>
<dbReference type="GO" id="GO:0008237">
    <property type="term" value="F:metallopeptidase activity"/>
    <property type="evidence" value="ECO:0007669"/>
    <property type="project" value="UniProtKB-KW"/>
</dbReference>
<dbReference type="InterPro" id="IPR045886">
    <property type="entry name" value="ThiF/MoeB/HesA"/>
</dbReference>
<dbReference type="Proteomes" id="UP000191905">
    <property type="component" value="Unassembled WGS sequence"/>
</dbReference>
<dbReference type="GO" id="GO:0008641">
    <property type="term" value="F:ubiquitin-like modifier activating enzyme activity"/>
    <property type="evidence" value="ECO:0007669"/>
    <property type="project" value="InterPro"/>
</dbReference>
<evidence type="ECO:0000256" key="5">
    <source>
        <dbReference type="ARBA" id="ARBA00023049"/>
    </source>
</evidence>
<dbReference type="Gene3D" id="3.40.50.720">
    <property type="entry name" value="NAD(P)-binding Rossmann-like Domain"/>
    <property type="match status" value="1"/>
</dbReference>
<evidence type="ECO:0008006" key="11">
    <source>
        <dbReference type="Google" id="ProtNLM"/>
    </source>
</evidence>
<dbReference type="OrthoDB" id="2746358at2"/>
<dbReference type="STRING" id="1873176.BFN67_08555"/>
<dbReference type="GO" id="GO:0006508">
    <property type="term" value="P:proteolysis"/>
    <property type="evidence" value="ECO:0007669"/>
    <property type="project" value="UniProtKB-KW"/>
</dbReference>
<keyword evidence="2" id="KW-0479">Metal-binding</keyword>
<evidence type="ECO:0000256" key="1">
    <source>
        <dbReference type="ARBA" id="ARBA00022670"/>
    </source>
</evidence>
<evidence type="ECO:0000313" key="10">
    <source>
        <dbReference type="Proteomes" id="UP000191905"/>
    </source>
</evidence>
<dbReference type="Pfam" id="PF14464">
    <property type="entry name" value="Prok-JAB"/>
    <property type="match status" value="1"/>
</dbReference>
<keyword evidence="10" id="KW-1185">Reference proteome</keyword>
<gene>
    <name evidence="9" type="ORF">BFN67_08555</name>
</gene>
<evidence type="ECO:0000256" key="2">
    <source>
        <dbReference type="ARBA" id="ARBA00022723"/>
    </source>
</evidence>
<dbReference type="InterPro" id="IPR028090">
    <property type="entry name" value="JAB_dom_prok"/>
</dbReference>
<dbReference type="CDD" id="cd01483">
    <property type="entry name" value="E1_enzyme_family"/>
    <property type="match status" value="1"/>
</dbReference>
<evidence type="ECO:0000256" key="3">
    <source>
        <dbReference type="ARBA" id="ARBA00022801"/>
    </source>
</evidence>
<accession>A0A1V8RJG0</accession>
<dbReference type="GO" id="GO:0004792">
    <property type="term" value="F:thiosulfate-cyanide sulfurtransferase activity"/>
    <property type="evidence" value="ECO:0007669"/>
    <property type="project" value="TreeGrafter"/>
</dbReference>
<dbReference type="InterPro" id="IPR000594">
    <property type="entry name" value="ThiF_NAD_FAD-bd"/>
</dbReference>
<dbReference type="PANTHER" id="PTHR10953">
    <property type="entry name" value="UBIQUITIN-ACTIVATING ENZYME E1"/>
    <property type="match status" value="1"/>
</dbReference>
<keyword evidence="3" id="KW-0378">Hydrolase</keyword>
<comment type="caution">
    <text evidence="9">The sequence shown here is derived from an EMBL/GenBank/DDBJ whole genome shotgun (WGS) entry which is preliminary data.</text>
</comment>
<sequence length="467" mass="50380">MTALYDMVLAVPHADGIRALLDGNGEERAAYMLFGTSGIDADPWTGKKRVRLVSHRFIDILDSDVVSRSPVHVTWSTESFMGLLGEAERSGLVPSIVHTHPGGSPSFSDQDDRNESELARTVRNKGLPGLVSIVIGASDEVGARLWTSRDHVIPMARIIETGRRVRIWPGTGDAERALPIHLDRQARLFGDMFNDLLGALRIGIVGCGGTGSAVATLLARLGVGKLLLIDRDRIETTNLNRVHGARHADVVSKRLKATMLRDAIVDAGLGVDVVAVADWVGNPACDDALKSCDIIFGCTDDHAGRAFLNRLAYFYGIPLIDVGLSMRGATEGSRPDITGRVSTHLAGHTCMMCSGLVDPRLAAEQSLERNDPAEYARRKAEAYVIGSGDPAPAVVTFTTEAASLAVNELINALTGYRDADGMAPMSIRKFHDMKDLSLRPPPQDGCPSCNGERWGRGDVEPFLDMIR</sequence>
<feature type="domain" description="JAB" evidence="8">
    <location>
        <begin position="26"/>
        <end position="146"/>
    </location>
</feature>
<dbReference type="SUPFAM" id="SSF69572">
    <property type="entry name" value="Activating enzymes of the ubiquitin-like proteins"/>
    <property type="match status" value="1"/>
</dbReference>
<dbReference type="InterPro" id="IPR035985">
    <property type="entry name" value="Ubiquitin-activating_enz"/>
</dbReference>
<evidence type="ECO:0000256" key="4">
    <source>
        <dbReference type="ARBA" id="ARBA00022833"/>
    </source>
</evidence>
<dbReference type="AlphaFoldDB" id="A0A1V8RJG0"/>
<reference evidence="9 10" key="1">
    <citation type="journal article" date="2016" name="Int. J. Syst. Evol. Microbiol.">
        <title>Pseudaminobacter manganicus sp. nov., isolated from sludge of a manganese mine.</title>
        <authorList>
            <person name="Li J."/>
            <person name="Huang J."/>
            <person name="Liao S."/>
            <person name="Wang G."/>
        </authorList>
    </citation>
    <scope>NUCLEOTIDE SEQUENCE [LARGE SCALE GENOMIC DNA]</scope>
    <source>
        <strain evidence="9 10">JH-7</strain>
    </source>
</reference>
<protein>
    <recommendedName>
        <fullName evidence="11">Thiamine biosynthesis protein ThiF</fullName>
    </recommendedName>
</protein>
<evidence type="ECO:0000259" key="7">
    <source>
        <dbReference type="Pfam" id="PF00899"/>
    </source>
</evidence>
<keyword evidence="5" id="KW-0482">Metalloprotease</keyword>
<dbReference type="PANTHER" id="PTHR10953:SF247">
    <property type="entry name" value="SLL6053 PROTEIN"/>
    <property type="match status" value="1"/>
</dbReference>
<feature type="region of interest" description="Disordered" evidence="6">
    <location>
        <begin position="94"/>
        <end position="115"/>
    </location>
</feature>
<dbReference type="GO" id="GO:0046872">
    <property type="term" value="F:metal ion binding"/>
    <property type="evidence" value="ECO:0007669"/>
    <property type="project" value="UniProtKB-KW"/>
</dbReference>